<proteinExistence type="predicted"/>
<dbReference type="Gene3D" id="3.40.630.10">
    <property type="entry name" value="Zn peptidases"/>
    <property type="match status" value="1"/>
</dbReference>
<name>A0A6S6TIU1_9BACT</name>
<feature type="domain" description="Peptidase M28" evidence="3">
    <location>
        <begin position="110"/>
        <end position="343"/>
    </location>
</feature>
<evidence type="ECO:0000256" key="2">
    <source>
        <dbReference type="ARBA" id="ARBA00023315"/>
    </source>
</evidence>
<sequence>MKTTPNIILTILSLIFLTTVFVGCDRPSEEGGTDPIVEPEEDVFVPEFDRDSAYQFVQKQVDFGPRVPETAEHKACSEWIKATLESYGWQVQFQDAIIEGFDNKPMNIRNIIATYNPEASERVLLCAHWDTRRIADQDTERKDEPILGADDAGSGVGVLMELARTVSHNPLNAGIEIVFFDAEDQGESGSPRPAEQTWCLGAQYWSRNQHEMKVQPRFGILLDMVGRSGAQFPKEGVSLKRAGQIVNIVWNQALELGLNELFVKERDDQLIDDHVYINDIGGIKTIDIINRPVLRNSDGQVVMNREENRPERHFGDHWHTHKDDMKIIDRYVLESVGEVLLHVLYKEVAE</sequence>
<accession>A0A6S6TIU1</accession>
<dbReference type="EMBL" id="CACVAQ010000223">
    <property type="protein sequence ID" value="CAA6814945.1"/>
    <property type="molecule type" value="Genomic_DNA"/>
</dbReference>
<protein>
    <submittedName>
        <fullName evidence="4">Aminopeptidase Y (Arg, Lys, Leu preference) (EC)</fullName>
        <ecNumber evidence="4">3.4.11.15</ecNumber>
    </submittedName>
</protein>
<dbReference type="InterPro" id="IPR040234">
    <property type="entry name" value="QC/QCL"/>
</dbReference>
<dbReference type="PANTHER" id="PTHR12283:SF6">
    <property type="entry name" value="GLUTAMINYL-PEPTIDE CYCLOTRANSFERASE-RELATED"/>
    <property type="match status" value="1"/>
</dbReference>
<gene>
    <name evidence="4" type="ORF">HELGO_WM16596</name>
</gene>
<dbReference type="EC" id="3.4.11.15" evidence="4"/>
<dbReference type="GO" id="GO:0008270">
    <property type="term" value="F:zinc ion binding"/>
    <property type="evidence" value="ECO:0007669"/>
    <property type="project" value="TreeGrafter"/>
</dbReference>
<dbReference type="Pfam" id="PF04389">
    <property type="entry name" value="Peptidase_M28"/>
    <property type="match status" value="1"/>
</dbReference>
<dbReference type="PROSITE" id="PS51257">
    <property type="entry name" value="PROKAR_LIPOPROTEIN"/>
    <property type="match status" value="1"/>
</dbReference>
<keyword evidence="1" id="KW-0808">Transferase</keyword>
<dbReference type="GO" id="GO:0004177">
    <property type="term" value="F:aminopeptidase activity"/>
    <property type="evidence" value="ECO:0007669"/>
    <property type="project" value="UniProtKB-KW"/>
</dbReference>
<keyword evidence="4" id="KW-0645">Protease</keyword>
<dbReference type="PANTHER" id="PTHR12283">
    <property type="entry name" value="GLUTAMINYL-PEPTIDE CYCLOTRANSFERASE"/>
    <property type="match status" value="1"/>
</dbReference>
<reference evidence="4" key="1">
    <citation type="submission" date="2020-01" db="EMBL/GenBank/DDBJ databases">
        <authorList>
            <person name="Meier V. D."/>
            <person name="Meier V D."/>
        </authorList>
    </citation>
    <scope>NUCLEOTIDE SEQUENCE</scope>
    <source>
        <strain evidence="4">HLG_WM_MAG_10</strain>
    </source>
</reference>
<dbReference type="InterPro" id="IPR007484">
    <property type="entry name" value="Peptidase_M28"/>
</dbReference>
<organism evidence="4">
    <name type="scientific">uncultured Aureispira sp</name>
    <dbReference type="NCBI Taxonomy" id="1331704"/>
    <lineage>
        <taxon>Bacteria</taxon>
        <taxon>Pseudomonadati</taxon>
        <taxon>Bacteroidota</taxon>
        <taxon>Saprospiria</taxon>
        <taxon>Saprospirales</taxon>
        <taxon>Saprospiraceae</taxon>
        <taxon>Aureispira</taxon>
        <taxon>environmental samples</taxon>
    </lineage>
</organism>
<dbReference type="GO" id="GO:0016603">
    <property type="term" value="F:glutaminyl-peptide cyclotransferase activity"/>
    <property type="evidence" value="ECO:0007669"/>
    <property type="project" value="TreeGrafter"/>
</dbReference>
<dbReference type="AlphaFoldDB" id="A0A6S6TIU1"/>
<dbReference type="SUPFAM" id="SSF53187">
    <property type="entry name" value="Zn-dependent exopeptidases"/>
    <property type="match status" value="1"/>
</dbReference>
<evidence type="ECO:0000256" key="1">
    <source>
        <dbReference type="ARBA" id="ARBA00022679"/>
    </source>
</evidence>
<keyword evidence="4" id="KW-0031">Aminopeptidase</keyword>
<keyword evidence="2" id="KW-0012">Acyltransferase</keyword>
<evidence type="ECO:0000313" key="4">
    <source>
        <dbReference type="EMBL" id="CAA6814945.1"/>
    </source>
</evidence>
<keyword evidence="4" id="KW-0378">Hydrolase</keyword>
<evidence type="ECO:0000259" key="3">
    <source>
        <dbReference type="Pfam" id="PF04389"/>
    </source>
</evidence>